<organism evidence="1 2">
    <name type="scientific">Candidatus Methylobacter oryzae</name>
    <dbReference type="NCBI Taxonomy" id="2497749"/>
    <lineage>
        <taxon>Bacteria</taxon>
        <taxon>Pseudomonadati</taxon>
        <taxon>Pseudomonadota</taxon>
        <taxon>Gammaproteobacteria</taxon>
        <taxon>Methylococcales</taxon>
        <taxon>Methylococcaceae</taxon>
        <taxon>Methylobacter</taxon>
    </lineage>
</organism>
<evidence type="ECO:0008006" key="3">
    <source>
        <dbReference type="Google" id="ProtNLM"/>
    </source>
</evidence>
<comment type="caution">
    <text evidence="1">The sequence shown here is derived from an EMBL/GenBank/DDBJ whole genome shotgun (WGS) entry which is preliminary data.</text>
</comment>
<keyword evidence="2" id="KW-1185">Reference proteome</keyword>
<gene>
    <name evidence="1" type="ORF">EKO24_006330</name>
</gene>
<dbReference type="Proteomes" id="UP000733744">
    <property type="component" value="Unassembled WGS sequence"/>
</dbReference>
<sequence length="176" mass="18566">MQVPSPATKPFPFSNIPTYCEQLLNGYLNLSLPKASFAKNEIGIVFDTGAPTAKIHTDVDKAAASTISIDALDPYLENNIVYANESVEGGKTQASVVKDKELALTSGPSTVLKFPVGSMSGTNAANATTLNLSSSGSGYVNTGLIPFLNGRVLYYFPFDGKGGYQNGQIGFPTQCK</sequence>
<name>A0ABY3CGN5_9GAMM</name>
<evidence type="ECO:0000313" key="2">
    <source>
        <dbReference type="Proteomes" id="UP000733744"/>
    </source>
</evidence>
<evidence type="ECO:0000313" key="1">
    <source>
        <dbReference type="EMBL" id="TRX00048.1"/>
    </source>
</evidence>
<dbReference type="RefSeq" id="WP_127030782.1">
    <property type="nucleotide sequence ID" value="NZ_RYFG02000044.1"/>
</dbReference>
<proteinExistence type="predicted"/>
<protein>
    <recommendedName>
        <fullName evidence="3">Peptidase A1 domain-containing protein</fullName>
    </recommendedName>
</protein>
<dbReference type="EMBL" id="RYFG02000044">
    <property type="protein sequence ID" value="TRX00048.1"/>
    <property type="molecule type" value="Genomic_DNA"/>
</dbReference>
<accession>A0ABY3CGN5</accession>
<reference evidence="1 2" key="1">
    <citation type="journal article" date="2019" name="Antonie Van Leeuwenhoek">
        <title>Description of 'Ca. Methylobacter oryzae' KRF1, a novel species from the environmentally important Methylobacter clade 2.</title>
        <authorList>
            <person name="Khatri K."/>
            <person name="Mohite J.A."/>
            <person name="Pandit P.S."/>
            <person name="Bahulikar R."/>
            <person name="Rahalkar M.C."/>
        </authorList>
    </citation>
    <scope>NUCLEOTIDE SEQUENCE [LARGE SCALE GENOMIC DNA]</scope>
    <source>
        <strain evidence="1 2">KRF1</strain>
    </source>
</reference>